<sequence length="129" mass="14175">MHPFRVAIEARDIDAAVALLSDDVVFRSPIAFKPYRGRAAVAPILRAVAQVFQDFRYVREIGAEDAADHALVFQARVADQQIEGSDFLHLDDHGAIDELVVMIRPLSGMLALRDTMEAQFTAARGAVQA</sequence>
<organism evidence="2 3">
    <name type="scientific">Plantactinospora alkalitolerans</name>
    <dbReference type="NCBI Taxonomy" id="2789879"/>
    <lineage>
        <taxon>Bacteria</taxon>
        <taxon>Bacillati</taxon>
        <taxon>Actinomycetota</taxon>
        <taxon>Actinomycetes</taxon>
        <taxon>Micromonosporales</taxon>
        <taxon>Micromonosporaceae</taxon>
        <taxon>Plantactinospora</taxon>
    </lineage>
</organism>
<feature type="domain" description="SnoaL-like" evidence="1">
    <location>
        <begin position="7"/>
        <end position="92"/>
    </location>
</feature>
<reference evidence="2 3" key="1">
    <citation type="submission" date="2020-11" db="EMBL/GenBank/DDBJ databases">
        <title>A novel isolate from a Black sea contaminated sediment with potential to produce alkanes: Plantactinospora alkalitolerans sp. nov.</title>
        <authorList>
            <person name="Carro L."/>
            <person name="Veyisoglu A."/>
            <person name="Guven K."/>
            <person name="Schumann P."/>
            <person name="Klenk H.-P."/>
            <person name="Sahin N."/>
        </authorList>
    </citation>
    <scope>NUCLEOTIDE SEQUENCE [LARGE SCALE GENOMIC DNA]</scope>
    <source>
        <strain evidence="2 3">S1510</strain>
    </source>
</reference>
<dbReference type="InterPro" id="IPR037401">
    <property type="entry name" value="SnoaL-like"/>
</dbReference>
<gene>
    <name evidence="2" type="ORF">I0C86_15045</name>
</gene>
<dbReference type="Pfam" id="PF12680">
    <property type="entry name" value="SnoaL_2"/>
    <property type="match status" value="1"/>
</dbReference>
<dbReference type="Proteomes" id="UP000638560">
    <property type="component" value="Unassembled WGS sequence"/>
</dbReference>
<protein>
    <submittedName>
        <fullName evidence="2">Nuclear transport factor 2 family protein</fullName>
    </submittedName>
</protein>
<dbReference type="Gene3D" id="3.10.450.50">
    <property type="match status" value="1"/>
</dbReference>
<evidence type="ECO:0000259" key="1">
    <source>
        <dbReference type="Pfam" id="PF12680"/>
    </source>
</evidence>
<keyword evidence="3" id="KW-1185">Reference proteome</keyword>
<comment type="caution">
    <text evidence="2">The sequence shown here is derived from an EMBL/GenBank/DDBJ whole genome shotgun (WGS) entry which is preliminary data.</text>
</comment>
<evidence type="ECO:0000313" key="3">
    <source>
        <dbReference type="Proteomes" id="UP000638560"/>
    </source>
</evidence>
<dbReference type="EMBL" id="JADPUN010000148">
    <property type="protein sequence ID" value="MBF9130262.1"/>
    <property type="molecule type" value="Genomic_DNA"/>
</dbReference>
<proteinExistence type="predicted"/>
<dbReference type="SUPFAM" id="SSF54427">
    <property type="entry name" value="NTF2-like"/>
    <property type="match status" value="1"/>
</dbReference>
<dbReference type="RefSeq" id="WP_196201839.1">
    <property type="nucleotide sequence ID" value="NZ_JADPUN010000148.1"/>
</dbReference>
<name>A0ABS0GVQ2_9ACTN</name>
<evidence type="ECO:0000313" key="2">
    <source>
        <dbReference type="EMBL" id="MBF9130262.1"/>
    </source>
</evidence>
<accession>A0ABS0GVQ2</accession>
<dbReference type="InterPro" id="IPR032710">
    <property type="entry name" value="NTF2-like_dom_sf"/>
</dbReference>